<proteinExistence type="predicted"/>
<evidence type="ECO:0000313" key="5">
    <source>
        <dbReference type="Proteomes" id="UP000694865"/>
    </source>
</evidence>
<dbReference type="Proteomes" id="UP000694865">
    <property type="component" value="Unplaced"/>
</dbReference>
<name>A0ABM0M239_SACKO</name>
<organism evidence="5 6">
    <name type="scientific">Saccoglossus kowalevskii</name>
    <name type="common">Acorn worm</name>
    <dbReference type="NCBI Taxonomy" id="10224"/>
    <lineage>
        <taxon>Eukaryota</taxon>
        <taxon>Metazoa</taxon>
        <taxon>Hemichordata</taxon>
        <taxon>Enteropneusta</taxon>
        <taxon>Harrimaniidae</taxon>
        <taxon>Saccoglossus</taxon>
    </lineage>
</organism>
<dbReference type="PANTHER" id="PTHR24373">
    <property type="entry name" value="SLIT RELATED LEUCINE-RICH REPEAT NEURONAL PROTEIN"/>
    <property type="match status" value="1"/>
</dbReference>
<protein>
    <submittedName>
        <fullName evidence="6">Toll-like receptor 8-like</fullName>
    </submittedName>
</protein>
<feature type="chain" id="PRO_5045625788" evidence="4">
    <location>
        <begin position="20"/>
        <end position="584"/>
    </location>
</feature>
<keyword evidence="5" id="KW-1185">Reference proteome</keyword>
<evidence type="ECO:0000313" key="6">
    <source>
        <dbReference type="RefSeq" id="XP_006814080.1"/>
    </source>
</evidence>
<dbReference type="InterPro" id="IPR032675">
    <property type="entry name" value="LRR_dom_sf"/>
</dbReference>
<dbReference type="RefSeq" id="XP_006814080.1">
    <property type="nucleotide sequence ID" value="XM_006814017.1"/>
</dbReference>
<evidence type="ECO:0000256" key="2">
    <source>
        <dbReference type="ARBA" id="ARBA00022729"/>
    </source>
</evidence>
<dbReference type="InterPro" id="IPR001611">
    <property type="entry name" value="Leu-rich_rpt"/>
</dbReference>
<dbReference type="SUPFAM" id="SSF52058">
    <property type="entry name" value="L domain-like"/>
    <property type="match status" value="2"/>
</dbReference>
<dbReference type="GeneID" id="102803753"/>
<dbReference type="Gene3D" id="3.80.10.10">
    <property type="entry name" value="Ribonuclease Inhibitor"/>
    <property type="match status" value="2"/>
</dbReference>
<keyword evidence="1" id="KW-0433">Leucine-rich repeat</keyword>
<reference evidence="6" key="1">
    <citation type="submission" date="2025-08" db="UniProtKB">
        <authorList>
            <consortium name="RefSeq"/>
        </authorList>
    </citation>
    <scope>IDENTIFICATION</scope>
    <source>
        <tissue evidence="6">Testes</tissue>
    </source>
</reference>
<dbReference type="InterPro" id="IPR003591">
    <property type="entry name" value="Leu-rich_rpt_typical-subtyp"/>
</dbReference>
<accession>A0ABM0M239</accession>
<keyword evidence="2 4" id="KW-0732">Signal</keyword>
<gene>
    <name evidence="6" type="primary">LOC102803753</name>
</gene>
<dbReference type="InterPro" id="IPR050328">
    <property type="entry name" value="Dev_Immune_Receptor"/>
</dbReference>
<dbReference type="PANTHER" id="PTHR24373:SF370">
    <property type="entry name" value="FISH-LIPS, ISOFORM E"/>
    <property type="match status" value="1"/>
</dbReference>
<keyword evidence="3" id="KW-0677">Repeat</keyword>
<evidence type="ECO:0000256" key="4">
    <source>
        <dbReference type="SAM" id="SignalP"/>
    </source>
</evidence>
<feature type="signal peptide" evidence="4">
    <location>
        <begin position="1"/>
        <end position="19"/>
    </location>
</feature>
<dbReference type="SMART" id="SM00369">
    <property type="entry name" value="LRR_TYP"/>
    <property type="match status" value="10"/>
</dbReference>
<dbReference type="Pfam" id="PF13855">
    <property type="entry name" value="LRR_8"/>
    <property type="match status" value="3"/>
</dbReference>
<sequence>MSLWSLILLHFLFCDVLLGDSIPRWKIYNGTYLKYTTKWPSAAVNSTVLKTIPRDANITHLYIVDSGLVNITQESFKGLIHLKELDLSHNPVMSMENNSFADQGYLLNLSLARNAIFLESGGDCSRCSFNPHPNVFKGLTNLTRLDLTLTGVCNVTKELFTHLRSLQSLLLGSNCYNEFTEDTFDHLRNLRLLNLSATLIESLPSGIFSKLTNLRALYISPSKLKVIPNDALAPVPLNKLYIGGRFTHVEFDDNFSNKILQTVAINACMTSNTPFAHTCGLLNITQTSFRHLTTKRFIHHQLLGLDSVGIKTLFAYPPRATYVMVNYGHGLAGKFLTPDLFKESADIMTKMETFDLGHLNIIGIKNNTFLNFSNLRILTLANNDLISINIESNAFMGLSKLEKLYLDSNSLSTVPTLQGMSSLKKLHLSGNQLNPVIKNSTFKDVPNLEELSLANSHIGDSTLNGLVNLSSLISLYLSGNNLNYLPKVVHSLSTMTKLEILELSENAFIRTPENVNISLSSLKHLTKVLLGGYAVDLKLLINVTSLKELHLKNPPYFDIVNSWLNTICVCRNFKYFTLFTVAWF</sequence>
<evidence type="ECO:0000256" key="3">
    <source>
        <dbReference type="ARBA" id="ARBA00022737"/>
    </source>
</evidence>
<evidence type="ECO:0000256" key="1">
    <source>
        <dbReference type="ARBA" id="ARBA00022614"/>
    </source>
</evidence>
<dbReference type="PROSITE" id="PS51450">
    <property type="entry name" value="LRR"/>
    <property type="match status" value="2"/>
</dbReference>